<feature type="transmembrane region" description="Helical" evidence="1">
    <location>
        <begin position="39"/>
        <end position="61"/>
    </location>
</feature>
<dbReference type="OrthoDB" id="37532at10239"/>
<sequence>MTIELVIYLCIGILCMVAVIAADWFLADRLSGQGIGIGLLAVVFWPLFGICLIGGLIAALFEEDFVIARRKR</sequence>
<dbReference type="Proteomes" id="UP000018620">
    <property type="component" value="Segment"/>
</dbReference>
<name>V5KT11_9CAUD</name>
<dbReference type="RefSeq" id="YP_008857374.1">
    <property type="nucleotide sequence ID" value="NC_022968.1"/>
</dbReference>
<gene>
    <name evidence="2" type="ORF">4MG_158</name>
</gene>
<protein>
    <submittedName>
        <fullName evidence="2">Putative membrane protein</fullName>
    </submittedName>
</protein>
<dbReference type="EMBL" id="KF550303">
    <property type="protein sequence ID" value="AGZ17632.1"/>
    <property type="molecule type" value="Genomic_DNA"/>
</dbReference>
<reference evidence="2 3" key="1">
    <citation type="journal article" date="2014" name="Arch. Virol.">
        <title>Complete genome sequence of enterobacteria phage 4MG, a new member of the subgroup "PVP-SE1-like phage" of the "rV5-like viruses".</title>
        <authorList>
            <person name="Kim M."/>
            <person name="Heu S."/>
            <person name="Ryu S."/>
        </authorList>
    </citation>
    <scope>NUCLEOTIDE SEQUENCE [LARGE SCALE GENOMIC DNA]</scope>
</reference>
<accession>V5KT11</accession>
<evidence type="ECO:0000256" key="1">
    <source>
        <dbReference type="SAM" id="Phobius"/>
    </source>
</evidence>
<keyword evidence="1" id="KW-0472">Membrane</keyword>
<feature type="transmembrane region" description="Helical" evidence="1">
    <location>
        <begin position="6"/>
        <end position="27"/>
    </location>
</feature>
<keyword evidence="1" id="KW-1133">Transmembrane helix</keyword>
<evidence type="ECO:0000313" key="2">
    <source>
        <dbReference type="EMBL" id="AGZ17632.1"/>
    </source>
</evidence>
<keyword evidence="3" id="KW-1185">Reference proteome</keyword>
<keyword evidence="1" id="KW-0812">Transmembrane</keyword>
<evidence type="ECO:0000313" key="3">
    <source>
        <dbReference type="Proteomes" id="UP000018620"/>
    </source>
</evidence>
<dbReference type="KEGG" id="vg:17776408"/>
<proteinExistence type="predicted"/>
<organism evidence="2 3">
    <name type="scientific">Escherichia phage 4MG</name>
    <dbReference type="NCBI Taxonomy" id="1391428"/>
    <lineage>
        <taxon>Viruses</taxon>
        <taxon>Duplodnaviria</taxon>
        <taxon>Heunggongvirae</taxon>
        <taxon>Uroviricota</taxon>
        <taxon>Caudoviricetes</taxon>
        <taxon>Vequintavirinae</taxon>
        <taxon>Seunavirus</taxon>
        <taxon>Seunavirus 4MG</taxon>
    </lineage>
</organism>